<gene>
    <name evidence="3" type="ORF">ILUMI_07220</name>
</gene>
<dbReference type="Proteomes" id="UP000801492">
    <property type="component" value="Unassembled WGS sequence"/>
</dbReference>
<proteinExistence type="predicted"/>
<dbReference type="AlphaFoldDB" id="A0A8K0D4A9"/>
<feature type="region of interest" description="Disordered" evidence="1">
    <location>
        <begin position="76"/>
        <end position="198"/>
    </location>
</feature>
<evidence type="ECO:0000313" key="4">
    <source>
        <dbReference type="Proteomes" id="UP000801492"/>
    </source>
</evidence>
<feature type="compositionally biased region" description="Polar residues" evidence="1">
    <location>
        <begin position="262"/>
        <end position="272"/>
    </location>
</feature>
<feature type="compositionally biased region" description="Low complexity" evidence="1">
    <location>
        <begin position="94"/>
        <end position="109"/>
    </location>
</feature>
<evidence type="ECO:0000256" key="1">
    <source>
        <dbReference type="SAM" id="MobiDB-lite"/>
    </source>
</evidence>
<dbReference type="Pfam" id="PF04821">
    <property type="entry name" value="TIMELESS"/>
    <property type="match status" value="1"/>
</dbReference>
<feature type="domain" description="Timeless N-terminal" evidence="2">
    <location>
        <begin position="11"/>
        <end position="104"/>
    </location>
</feature>
<organism evidence="3 4">
    <name type="scientific">Ignelater luminosus</name>
    <name type="common">Cucubano</name>
    <name type="synonym">Pyrophorus luminosus</name>
    <dbReference type="NCBI Taxonomy" id="2038154"/>
    <lineage>
        <taxon>Eukaryota</taxon>
        <taxon>Metazoa</taxon>
        <taxon>Ecdysozoa</taxon>
        <taxon>Arthropoda</taxon>
        <taxon>Hexapoda</taxon>
        <taxon>Insecta</taxon>
        <taxon>Pterygota</taxon>
        <taxon>Neoptera</taxon>
        <taxon>Endopterygota</taxon>
        <taxon>Coleoptera</taxon>
        <taxon>Polyphaga</taxon>
        <taxon>Elateriformia</taxon>
        <taxon>Elateroidea</taxon>
        <taxon>Elateridae</taxon>
        <taxon>Agrypninae</taxon>
        <taxon>Pyrophorini</taxon>
        <taxon>Ignelater</taxon>
    </lineage>
</organism>
<evidence type="ECO:0000313" key="3">
    <source>
        <dbReference type="EMBL" id="KAF2898959.1"/>
    </source>
</evidence>
<sequence>MPISICPLAHSSMQNQIIWNLFTQSIDKIMIYLMSCPQKIYWGVTMVQLIALMYKDQYVGTLQKLLSLWFEASLSESSEDNESNTSPQNQGSGESSSTITSDPTSDSSDNGGGGNGKTNERNKNNTTEKNKNNAEVVRAAQNRSKSLIGIKRGKSTETDISTNSGGSQSTDSGVYTKTENAQTQSSISSHREKSELTSATVKPIEIMVKNAKKYSCKSPPSEFSDCGYVTQVENRGESISTSSNDDDQPHQKPIHQKPFQKTRYNNLKNRTAATILEKKELRRKKLVKRSKTNM</sequence>
<name>A0A8K0D4A9_IGNLU</name>
<dbReference type="InterPro" id="IPR006906">
    <property type="entry name" value="Timeless_N"/>
</dbReference>
<dbReference type="OrthoDB" id="6429365at2759"/>
<comment type="caution">
    <text evidence="3">The sequence shown here is derived from an EMBL/GenBank/DDBJ whole genome shotgun (WGS) entry which is preliminary data.</text>
</comment>
<dbReference type="EMBL" id="VTPC01003153">
    <property type="protein sequence ID" value="KAF2898959.1"/>
    <property type="molecule type" value="Genomic_DNA"/>
</dbReference>
<feature type="compositionally biased region" description="Polar residues" evidence="1">
    <location>
        <begin position="158"/>
        <end position="188"/>
    </location>
</feature>
<feature type="compositionally biased region" description="Basic and acidic residues" evidence="1">
    <location>
        <begin position="118"/>
        <end position="132"/>
    </location>
</feature>
<feature type="compositionally biased region" description="Basic residues" evidence="1">
    <location>
        <begin position="281"/>
        <end position="294"/>
    </location>
</feature>
<feature type="region of interest" description="Disordered" evidence="1">
    <location>
        <begin position="234"/>
        <end position="294"/>
    </location>
</feature>
<accession>A0A8K0D4A9</accession>
<keyword evidence="4" id="KW-1185">Reference proteome</keyword>
<reference evidence="3" key="1">
    <citation type="submission" date="2019-08" db="EMBL/GenBank/DDBJ databases">
        <title>The genome of the North American firefly Photinus pyralis.</title>
        <authorList>
            <consortium name="Photinus pyralis genome working group"/>
            <person name="Fallon T.R."/>
            <person name="Sander Lower S.E."/>
            <person name="Weng J.-K."/>
        </authorList>
    </citation>
    <scope>NUCLEOTIDE SEQUENCE</scope>
    <source>
        <strain evidence="3">TRF0915ILg1</strain>
        <tissue evidence="3">Whole body</tissue>
    </source>
</reference>
<feature type="compositionally biased region" description="Polar residues" evidence="1">
    <location>
        <begin position="234"/>
        <end position="243"/>
    </location>
</feature>
<protein>
    <recommendedName>
        <fullName evidence="2">Timeless N-terminal domain-containing protein</fullName>
    </recommendedName>
</protein>
<evidence type="ECO:0000259" key="2">
    <source>
        <dbReference type="Pfam" id="PF04821"/>
    </source>
</evidence>